<protein>
    <submittedName>
        <fullName evidence="1">Uncharacterized protein</fullName>
    </submittedName>
</protein>
<comment type="caution">
    <text evidence="1">The sequence shown here is derived from an EMBL/GenBank/DDBJ whole genome shotgun (WGS) entry which is preliminary data.</text>
</comment>
<keyword evidence="2" id="KW-1185">Reference proteome</keyword>
<evidence type="ECO:0000313" key="2">
    <source>
        <dbReference type="Proteomes" id="UP000814033"/>
    </source>
</evidence>
<reference evidence="1" key="1">
    <citation type="submission" date="2021-02" db="EMBL/GenBank/DDBJ databases">
        <authorList>
            <consortium name="DOE Joint Genome Institute"/>
            <person name="Ahrendt S."/>
            <person name="Looney B.P."/>
            <person name="Miyauchi S."/>
            <person name="Morin E."/>
            <person name="Drula E."/>
            <person name="Courty P.E."/>
            <person name="Chicoki N."/>
            <person name="Fauchery L."/>
            <person name="Kohler A."/>
            <person name="Kuo A."/>
            <person name="Labutti K."/>
            <person name="Pangilinan J."/>
            <person name="Lipzen A."/>
            <person name="Riley R."/>
            <person name="Andreopoulos W."/>
            <person name="He G."/>
            <person name="Johnson J."/>
            <person name="Barry K.W."/>
            <person name="Grigoriev I.V."/>
            <person name="Nagy L."/>
            <person name="Hibbett D."/>
            <person name="Henrissat B."/>
            <person name="Matheny P.B."/>
            <person name="Labbe J."/>
            <person name="Martin F."/>
        </authorList>
    </citation>
    <scope>NUCLEOTIDE SEQUENCE</scope>
    <source>
        <strain evidence="1">FP105234-sp</strain>
    </source>
</reference>
<evidence type="ECO:0000313" key="1">
    <source>
        <dbReference type="EMBL" id="KAI0037816.1"/>
    </source>
</evidence>
<gene>
    <name evidence="1" type="ORF">FA95DRAFT_1367078</name>
</gene>
<organism evidence="1 2">
    <name type="scientific">Auriscalpium vulgare</name>
    <dbReference type="NCBI Taxonomy" id="40419"/>
    <lineage>
        <taxon>Eukaryota</taxon>
        <taxon>Fungi</taxon>
        <taxon>Dikarya</taxon>
        <taxon>Basidiomycota</taxon>
        <taxon>Agaricomycotina</taxon>
        <taxon>Agaricomycetes</taxon>
        <taxon>Russulales</taxon>
        <taxon>Auriscalpiaceae</taxon>
        <taxon>Auriscalpium</taxon>
    </lineage>
</organism>
<reference evidence="1" key="2">
    <citation type="journal article" date="2022" name="New Phytol.">
        <title>Evolutionary transition to the ectomycorrhizal habit in the genomes of a hyperdiverse lineage of mushroom-forming fungi.</title>
        <authorList>
            <person name="Looney B."/>
            <person name="Miyauchi S."/>
            <person name="Morin E."/>
            <person name="Drula E."/>
            <person name="Courty P.E."/>
            <person name="Kohler A."/>
            <person name="Kuo A."/>
            <person name="LaButti K."/>
            <person name="Pangilinan J."/>
            <person name="Lipzen A."/>
            <person name="Riley R."/>
            <person name="Andreopoulos W."/>
            <person name="He G."/>
            <person name="Johnson J."/>
            <person name="Nolan M."/>
            <person name="Tritt A."/>
            <person name="Barry K.W."/>
            <person name="Grigoriev I.V."/>
            <person name="Nagy L.G."/>
            <person name="Hibbett D."/>
            <person name="Henrissat B."/>
            <person name="Matheny P.B."/>
            <person name="Labbe J."/>
            <person name="Martin F.M."/>
        </authorList>
    </citation>
    <scope>NUCLEOTIDE SEQUENCE</scope>
    <source>
        <strain evidence="1">FP105234-sp</strain>
    </source>
</reference>
<proteinExistence type="predicted"/>
<accession>A0ACB8R2Q3</accession>
<sequence>MMSEFPLDPQMSKMLIASPEFQCSQEMLLTIVAMLSVPNVWLRPNNQCKEADAAKQLLSVPDGDHLTLLNVYNE</sequence>
<dbReference type="Proteomes" id="UP000814033">
    <property type="component" value="Unassembled WGS sequence"/>
</dbReference>
<dbReference type="EMBL" id="MU276704">
    <property type="protein sequence ID" value="KAI0037816.1"/>
    <property type="molecule type" value="Genomic_DNA"/>
</dbReference>
<name>A0ACB8R2Q3_9AGAM</name>